<feature type="compositionally biased region" description="Basic residues" evidence="1">
    <location>
        <begin position="35"/>
        <end position="44"/>
    </location>
</feature>
<sequence length="143" mass="15484">MEGTFRCPGRSRGNNRLFQGGSSATCRESDEKKGPMKRLARKRVGAGTEVSKGGRDGGRRREALRVASRLRGRRRGSVQRVVSVLLLGMVLGGCGYAAECNSDRFPPAKWLMLWTSEADIYARDRNVTCGGLHVGDGLKIGSG</sequence>
<evidence type="ECO:0000256" key="1">
    <source>
        <dbReference type="SAM" id="MobiDB-lite"/>
    </source>
</evidence>
<evidence type="ECO:0000313" key="2">
    <source>
        <dbReference type="EMBL" id="KAG9441445.1"/>
    </source>
</evidence>
<protein>
    <submittedName>
        <fullName evidence="2">Uncharacterized protein</fullName>
    </submittedName>
</protein>
<reference evidence="2 3" key="1">
    <citation type="submission" date="2021-07" db="EMBL/GenBank/DDBJ databases">
        <title>The Aristolochia fimbriata genome: insights into angiosperm evolution, floral development and chemical biosynthesis.</title>
        <authorList>
            <person name="Jiao Y."/>
        </authorList>
    </citation>
    <scope>NUCLEOTIDE SEQUENCE [LARGE SCALE GENOMIC DNA]</scope>
    <source>
        <strain evidence="2">IBCAS-2021</strain>
        <tissue evidence="2">Leaf</tissue>
    </source>
</reference>
<evidence type="ECO:0000313" key="3">
    <source>
        <dbReference type="Proteomes" id="UP000825729"/>
    </source>
</evidence>
<accession>A0AAV7DZR4</accession>
<gene>
    <name evidence="2" type="ORF">H6P81_017299</name>
</gene>
<proteinExistence type="predicted"/>
<feature type="region of interest" description="Disordered" evidence="1">
    <location>
        <begin position="1"/>
        <end position="62"/>
    </location>
</feature>
<organism evidence="2 3">
    <name type="scientific">Aristolochia fimbriata</name>
    <name type="common">White veined hardy Dutchman's pipe vine</name>
    <dbReference type="NCBI Taxonomy" id="158543"/>
    <lineage>
        <taxon>Eukaryota</taxon>
        <taxon>Viridiplantae</taxon>
        <taxon>Streptophyta</taxon>
        <taxon>Embryophyta</taxon>
        <taxon>Tracheophyta</taxon>
        <taxon>Spermatophyta</taxon>
        <taxon>Magnoliopsida</taxon>
        <taxon>Magnoliidae</taxon>
        <taxon>Piperales</taxon>
        <taxon>Aristolochiaceae</taxon>
        <taxon>Aristolochia</taxon>
    </lineage>
</organism>
<keyword evidence="3" id="KW-1185">Reference proteome</keyword>
<feature type="compositionally biased region" description="Polar residues" evidence="1">
    <location>
        <begin position="12"/>
        <end position="26"/>
    </location>
</feature>
<dbReference type="Proteomes" id="UP000825729">
    <property type="component" value="Unassembled WGS sequence"/>
</dbReference>
<dbReference type="AlphaFoldDB" id="A0AAV7DZR4"/>
<name>A0AAV7DZR4_ARIFI</name>
<dbReference type="EMBL" id="JAINDJ010000007">
    <property type="protein sequence ID" value="KAG9441445.1"/>
    <property type="molecule type" value="Genomic_DNA"/>
</dbReference>
<comment type="caution">
    <text evidence="2">The sequence shown here is derived from an EMBL/GenBank/DDBJ whole genome shotgun (WGS) entry which is preliminary data.</text>
</comment>
<feature type="compositionally biased region" description="Basic and acidic residues" evidence="1">
    <location>
        <begin position="52"/>
        <end position="62"/>
    </location>
</feature>